<gene>
    <name evidence="1" type="ORF">S12H4_09927</name>
</gene>
<dbReference type="Pfam" id="PF10117">
    <property type="entry name" value="McrBC"/>
    <property type="match status" value="1"/>
</dbReference>
<proteinExistence type="predicted"/>
<comment type="caution">
    <text evidence="1">The sequence shown here is derived from an EMBL/GenBank/DDBJ whole genome shotgun (WGS) entry which is preliminary data.</text>
</comment>
<evidence type="ECO:0008006" key="2">
    <source>
        <dbReference type="Google" id="ProtNLM"/>
    </source>
</evidence>
<name>X1RXG3_9ZZZZ</name>
<dbReference type="AlphaFoldDB" id="X1RXG3"/>
<accession>X1RXG3</accession>
<organism evidence="1">
    <name type="scientific">marine sediment metagenome</name>
    <dbReference type="NCBI Taxonomy" id="412755"/>
    <lineage>
        <taxon>unclassified sequences</taxon>
        <taxon>metagenomes</taxon>
        <taxon>ecological metagenomes</taxon>
    </lineage>
</organism>
<dbReference type="InterPro" id="IPR019292">
    <property type="entry name" value="McrC"/>
</dbReference>
<sequence>YELLISFHKKGYFLKKEKLRQPKGKILVTDTIKSFKPNEFLIFCQNFEFSLNIPHNQLIKYTLHYIKDVISLKNYNLYYKSLQFLKMVDLVKWHPSEIGKITYDQLTLKYKPVHELCLLILEDFSLKFEKGRERFFSFVINSWNVYEIFLREIYILFQSKYIVNAYKITDLSDMIDWEMKRSRPDLIFKKKGKNIIYIDAKYKIVDSKADYNQIITYLTQSQPGKALPYGELIYPKESEEDDDYVKMGNQIVKIRYIDLKRASEKDYLRNFVSITLKEYEDYKQYRINL</sequence>
<reference evidence="1" key="1">
    <citation type="journal article" date="2014" name="Front. Microbiol.">
        <title>High frequency of phylogenetically diverse reductive dehalogenase-homologous genes in deep subseafloor sedimentary metagenomes.</title>
        <authorList>
            <person name="Kawai M."/>
            <person name="Futagami T."/>
            <person name="Toyoda A."/>
            <person name="Takaki Y."/>
            <person name="Nishi S."/>
            <person name="Hori S."/>
            <person name="Arai W."/>
            <person name="Tsubouchi T."/>
            <person name="Morono Y."/>
            <person name="Uchiyama I."/>
            <person name="Ito T."/>
            <person name="Fujiyama A."/>
            <person name="Inagaki F."/>
            <person name="Takami H."/>
        </authorList>
    </citation>
    <scope>NUCLEOTIDE SEQUENCE</scope>
    <source>
        <strain evidence="1">Expedition CK06-06</strain>
    </source>
</reference>
<dbReference type="PANTHER" id="PTHR38733">
    <property type="entry name" value="PROTEIN MCRC"/>
    <property type="match status" value="1"/>
</dbReference>
<dbReference type="EMBL" id="BARW01004131">
    <property type="protein sequence ID" value="GAI60204.1"/>
    <property type="molecule type" value="Genomic_DNA"/>
</dbReference>
<dbReference type="PANTHER" id="PTHR38733:SF1">
    <property type="entry name" value="TYPE IV METHYL-DIRECTED RESTRICTION ENZYME ECOKMCRBC"/>
    <property type="match status" value="1"/>
</dbReference>
<feature type="non-terminal residue" evidence="1">
    <location>
        <position position="1"/>
    </location>
</feature>
<protein>
    <recommendedName>
        <fullName evidence="2">Restriction endonuclease</fullName>
    </recommendedName>
</protein>
<evidence type="ECO:0000313" key="1">
    <source>
        <dbReference type="EMBL" id="GAI60204.1"/>
    </source>
</evidence>